<accession>A0A2P5F789</accession>
<gene>
    <name evidence="2" type="ORF">TorRG33x02_106190</name>
</gene>
<evidence type="ECO:0000313" key="3">
    <source>
        <dbReference type="Proteomes" id="UP000237000"/>
    </source>
</evidence>
<comment type="caution">
    <text evidence="2">The sequence shown here is derived from an EMBL/GenBank/DDBJ whole genome shotgun (WGS) entry which is preliminary data.</text>
</comment>
<organism evidence="2 3">
    <name type="scientific">Trema orientale</name>
    <name type="common">Charcoal tree</name>
    <name type="synonym">Celtis orientalis</name>
    <dbReference type="NCBI Taxonomy" id="63057"/>
    <lineage>
        <taxon>Eukaryota</taxon>
        <taxon>Viridiplantae</taxon>
        <taxon>Streptophyta</taxon>
        <taxon>Embryophyta</taxon>
        <taxon>Tracheophyta</taxon>
        <taxon>Spermatophyta</taxon>
        <taxon>Magnoliopsida</taxon>
        <taxon>eudicotyledons</taxon>
        <taxon>Gunneridae</taxon>
        <taxon>Pentapetalae</taxon>
        <taxon>rosids</taxon>
        <taxon>fabids</taxon>
        <taxon>Rosales</taxon>
        <taxon>Cannabaceae</taxon>
        <taxon>Trema</taxon>
    </lineage>
</organism>
<dbReference type="OrthoDB" id="10348835at2759"/>
<reference evidence="3" key="1">
    <citation type="submission" date="2016-06" db="EMBL/GenBank/DDBJ databases">
        <title>Parallel loss of symbiosis genes in relatives of nitrogen-fixing non-legume Parasponia.</title>
        <authorList>
            <person name="Van Velzen R."/>
            <person name="Holmer R."/>
            <person name="Bu F."/>
            <person name="Rutten L."/>
            <person name="Van Zeijl A."/>
            <person name="Liu W."/>
            <person name="Santuari L."/>
            <person name="Cao Q."/>
            <person name="Sharma T."/>
            <person name="Shen D."/>
            <person name="Roswanjaya Y."/>
            <person name="Wardhani T."/>
            <person name="Kalhor M.S."/>
            <person name="Jansen J."/>
            <person name="Van den Hoogen J."/>
            <person name="Gungor B."/>
            <person name="Hartog M."/>
            <person name="Hontelez J."/>
            <person name="Verver J."/>
            <person name="Yang W.-C."/>
            <person name="Schijlen E."/>
            <person name="Repin R."/>
            <person name="Schilthuizen M."/>
            <person name="Schranz E."/>
            <person name="Heidstra R."/>
            <person name="Miyata K."/>
            <person name="Fedorova E."/>
            <person name="Kohlen W."/>
            <person name="Bisseling T."/>
            <person name="Smit S."/>
            <person name="Geurts R."/>
        </authorList>
    </citation>
    <scope>NUCLEOTIDE SEQUENCE [LARGE SCALE GENOMIC DNA]</scope>
    <source>
        <strain evidence="3">cv. RG33-2</strain>
    </source>
</reference>
<evidence type="ECO:0000313" key="2">
    <source>
        <dbReference type="EMBL" id="PON93635.1"/>
    </source>
</evidence>
<feature type="region of interest" description="Disordered" evidence="1">
    <location>
        <begin position="75"/>
        <end position="95"/>
    </location>
</feature>
<dbReference type="AlphaFoldDB" id="A0A2P5F789"/>
<sequence>MCSLSRIAWKLATMAKALLVYSLDLFIFTLTSSRRAVDPTSSNPSRHVPRSVTAAPIHVCASFIFASVASATALSDSPSRLSASSTSSRQSRSAASPEFIALSCVVSFESSATETSTETLRTDPGSEDPLRPAAVMMLAKHESG</sequence>
<feature type="region of interest" description="Disordered" evidence="1">
    <location>
        <begin position="110"/>
        <end position="130"/>
    </location>
</feature>
<protein>
    <submittedName>
        <fullName evidence="2">Uncharacterized protein</fullName>
    </submittedName>
</protein>
<keyword evidence="3" id="KW-1185">Reference proteome</keyword>
<proteinExistence type="predicted"/>
<feature type="compositionally biased region" description="Low complexity" evidence="1">
    <location>
        <begin position="110"/>
        <end position="119"/>
    </location>
</feature>
<dbReference type="InParanoid" id="A0A2P5F789"/>
<dbReference type="EMBL" id="JXTC01000057">
    <property type="protein sequence ID" value="PON93635.1"/>
    <property type="molecule type" value="Genomic_DNA"/>
</dbReference>
<name>A0A2P5F789_TREOI</name>
<evidence type="ECO:0000256" key="1">
    <source>
        <dbReference type="SAM" id="MobiDB-lite"/>
    </source>
</evidence>
<dbReference type="Proteomes" id="UP000237000">
    <property type="component" value="Unassembled WGS sequence"/>
</dbReference>